<evidence type="ECO:0000256" key="5">
    <source>
        <dbReference type="ARBA" id="ARBA00023239"/>
    </source>
</evidence>
<evidence type="ECO:0000256" key="1">
    <source>
        <dbReference type="ARBA" id="ARBA00000188"/>
    </source>
</evidence>
<feature type="region of interest" description="Disordered" evidence="7">
    <location>
        <begin position="1"/>
        <end position="29"/>
    </location>
</feature>
<dbReference type="PANTHER" id="PTHR43715:SF1">
    <property type="entry name" value="GDP-MANNOSE 4,6 DEHYDRATASE"/>
    <property type="match status" value="1"/>
</dbReference>
<name>A0A3E0WGJ7_9MICO</name>
<comment type="similarity">
    <text evidence="3">Belongs to the NAD(P)-dependent epimerase/dehydratase family. GDP-mannose 4,6-dehydratase subfamily.</text>
</comment>
<dbReference type="Gene3D" id="3.40.50.720">
    <property type="entry name" value="NAD(P)-binding Rossmann-like Domain"/>
    <property type="match status" value="1"/>
</dbReference>
<dbReference type="InterPro" id="IPR016040">
    <property type="entry name" value="NAD(P)-bd_dom"/>
</dbReference>
<comment type="function">
    <text evidence="6">Catalyzes the conversion of GDP-D-mannose to GDP-4-dehydro-6-deoxy-D-mannose.</text>
</comment>
<evidence type="ECO:0000256" key="6">
    <source>
        <dbReference type="ARBA" id="ARBA00059383"/>
    </source>
</evidence>
<dbReference type="InterPro" id="IPR036291">
    <property type="entry name" value="NAD(P)-bd_dom_sf"/>
</dbReference>
<dbReference type="SUPFAM" id="SSF51735">
    <property type="entry name" value="NAD(P)-binding Rossmann-fold domains"/>
    <property type="match status" value="1"/>
</dbReference>
<proteinExistence type="inferred from homology"/>
<dbReference type="Proteomes" id="UP000257080">
    <property type="component" value="Unassembled WGS sequence"/>
</dbReference>
<organism evidence="9 10">
    <name type="scientific">Subtercola boreus</name>
    <dbReference type="NCBI Taxonomy" id="120213"/>
    <lineage>
        <taxon>Bacteria</taxon>
        <taxon>Bacillati</taxon>
        <taxon>Actinomycetota</taxon>
        <taxon>Actinomycetes</taxon>
        <taxon>Micrococcales</taxon>
        <taxon>Microbacteriaceae</taxon>
        <taxon>Subtercola</taxon>
    </lineage>
</organism>
<evidence type="ECO:0000259" key="8">
    <source>
        <dbReference type="Pfam" id="PF16363"/>
    </source>
</evidence>
<dbReference type="CDD" id="cd05260">
    <property type="entry name" value="GDP_MD_SDR_e"/>
    <property type="match status" value="1"/>
</dbReference>
<evidence type="ECO:0000313" key="9">
    <source>
        <dbReference type="EMBL" id="RFA28943.1"/>
    </source>
</evidence>
<dbReference type="Gene3D" id="3.90.25.10">
    <property type="entry name" value="UDP-galactose 4-epimerase, domain 1"/>
    <property type="match status" value="1"/>
</dbReference>
<dbReference type="GO" id="GO:0008446">
    <property type="term" value="F:GDP-mannose 4,6-dehydratase activity"/>
    <property type="evidence" value="ECO:0007669"/>
    <property type="project" value="UniProtKB-EC"/>
</dbReference>
<evidence type="ECO:0000256" key="7">
    <source>
        <dbReference type="SAM" id="MobiDB-lite"/>
    </source>
</evidence>
<dbReference type="PANTHER" id="PTHR43715">
    <property type="entry name" value="GDP-MANNOSE 4,6-DEHYDRATASE"/>
    <property type="match status" value="1"/>
</dbReference>
<dbReference type="EMBL" id="NBXE01000008">
    <property type="protein sequence ID" value="RFA28943.1"/>
    <property type="molecule type" value="Genomic_DNA"/>
</dbReference>
<evidence type="ECO:0000256" key="3">
    <source>
        <dbReference type="ARBA" id="ARBA00009263"/>
    </source>
</evidence>
<dbReference type="InterPro" id="IPR006368">
    <property type="entry name" value="GDP_Man_deHydtase"/>
</dbReference>
<feature type="domain" description="NAD(P)-binding" evidence="8">
    <location>
        <begin position="36"/>
        <end position="342"/>
    </location>
</feature>
<dbReference type="AlphaFoldDB" id="A0A3E0WGJ7"/>
<feature type="compositionally biased region" description="Basic and acidic residues" evidence="7">
    <location>
        <begin position="1"/>
        <end position="17"/>
    </location>
</feature>
<keyword evidence="5" id="KW-0456">Lyase</keyword>
<protein>
    <recommendedName>
        <fullName evidence="4">GDP-mannose 4,6-dehydratase</fullName>
        <ecNumber evidence="4">4.2.1.47</ecNumber>
    </recommendedName>
</protein>
<comment type="catalytic activity">
    <reaction evidence="1">
        <text>GDP-alpha-D-mannose = GDP-4-dehydro-alpha-D-rhamnose + H2O</text>
        <dbReference type="Rhea" id="RHEA:23820"/>
        <dbReference type="ChEBI" id="CHEBI:15377"/>
        <dbReference type="ChEBI" id="CHEBI:57527"/>
        <dbReference type="ChEBI" id="CHEBI:57964"/>
        <dbReference type="EC" id="4.2.1.47"/>
    </reaction>
</comment>
<evidence type="ECO:0000256" key="2">
    <source>
        <dbReference type="ARBA" id="ARBA00001937"/>
    </source>
</evidence>
<evidence type="ECO:0000256" key="4">
    <source>
        <dbReference type="ARBA" id="ARBA00011989"/>
    </source>
</evidence>
<gene>
    <name evidence="9" type="ORF">B7R25_03255</name>
</gene>
<evidence type="ECO:0000313" key="10">
    <source>
        <dbReference type="Proteomes" id="UP000257080"/>
    </source>
</evidence>
<dbReference type="EC" id="4.2.1.47" evidence="4"/>
<comment type="caution">
    <text evidence="9">The sequence shown here is derived from an EMBL/GenBank/DDBJ whole genome shotgun (WGS) entry which is preliminary data.</text>
</comment>
<reference evidence="9 10" key="1">
    <citation type="submission" date="2017-04" db="EMBL/GenBank/DDBJ databases">
        <title>Comparative genome analysis of Subtercola boreus.</title>
        <authorList>
            <person name="Cho Y.-J."/>
            <person name="Cho A."/>
            <person name="Kim O.-S."/>
            <person name="Lee J.-I."/>
        </authorList>
    </citation>
    <scope>NUCLEOTIDE SEQUENCE [LARGE SCALE GENOMIC DNA]</scope>
    <source>
        <strain evidence="9 10">P28004</strain>
    </source>
</reference>
<comment type="cofactor">
    <cofactor evidence="2">
        <name>NADP(+)</name>
        <dbReference type="ChEBI" id="CHEBI:58349"/>
    </cofactor>
</comment>
<accession>A0A3E0WGJ7</accession>
<dbReference type="GO" id="GO:0042351">
    <property type="term" value="P:'de novo' GDP-L-fucose biosynthetic process"/>
    <property type="evidence" value="ECO:0007669"/>
    <property type="project" value="TreeGrafter"/>
</dbReference>
<dbReference type="Pfam" id="PF16363">
    <property type="entry name" value="GDP_Man_Dehyd"/>
    <property type="match status" value="1"/>
</dbReference>
<dbReference type="FunFam" id="3.40.50.720:FF:000924">
    <property type="entry name" value="GDP-mannose 4,6 dehydratase"/>
    <property type="match status" value="1"/>
</dbReference>
<sequence>MEPEGRLRTARHDDGRERRHRAKSPRQAVEPVPVALVTGISGQDGSYLAESLLADGYEVHGVVRNATEENLRTLGDPSNLTLHSTELLAPDALENLVREVRPDELYSLAAVSSVAASWSSPVETGAINGQVVVRLLDAAFRLQEDGHPVRVLHASSAEIFGQAAETPQVETTAISPSSPYGASKAYAHLSVGVFRQRGLHASNTVLYNHESPRRPENFVTRKITASVARISRGLQHGIELGNLDARRDWGWAPDYVNAMRLAVAAPEAGDFIVASGVSHTISDFLAAAFGHVGITDWEGLVSVNPEFVRPVDPAEQLGDASKARRELGWQPTVDFETLVARMVEHDLELLGG</sequence>